<dbReference type="PANTHER" id="PTHR48048">
    <property type="entry name" value="GLYCOSYLTRANSFERASE"/>
    <property type="match status" value="1"/>
</dbReference>
<dbReference type="PROSITE" id="PS00375">
    <property type="entry name" value="UDPGT"/>
    <property type="match status" value="1"/>
</dbReference>
<dbReference type="FunFam" id="3.40.50.2000:FF:000056">
    <property type="entry name" value="Glycosyltransferase"/>
    <property type="match status" value="1"/>
</dbReference>
<dbReference type="EC" id="2.4.1.-" evidence="5"/>
<evidence type="ECO:0000256" key="1">
    <source>
        <dbReference type="ARBA" id="ARBA00009995"/>
    </source>
</evidence>
<dbReference type="InterPro" id="IPR002213">
    <property type="entry name" value="UDP_glucos_trans"/>
</dbReference>
<protein>
    <recommendedName>
        <fullName evidence="5">Glycosyltransferase</fullName>
        <ecNumber evidence="5">2.4.1.-</ecNumber>
    </recommendedName>
</protein>
<dbReference type="Pfam" id="PF00201">
    <property type="entry name" value="UDPGT"/>
    <property type="match status" value="1"/>
</dbReference>
<keyword evidence="7" id="KW-1185">Reference proteome</keyword>
<name>A0A8T2A7X4_9BRAS</name>
<accession>A0A8T2A7X4</accession>
<dbReference type="InterPro" id="IPR035595">
    <property type="entry name" value="UDP_glycos_trans_CS"/>
</dbReference>
<keyword evidence="2 4" id="KW-0328">Glycosyltransferase</keyword>
<comment type="similarity">
    <text evidence="1 4">Belongs to the UDP-glycosyltransferase family.</text>
</comment>
<evidence type="ECO:0000313" key="6">
    <source>
        <dbReference type="EMBL" id="KAG7568519.1"/>
    </source>
</evidence>
<gene>
    <name evidence="6" type="ORF">ISN45_Aa04g013390</name>
</gene>
<dbReference type="GO" id="GO:0035251">
    <property type="term" value="F:UDP-glucosyltransferase activity"/>
    <property type="evidence" value="ECO:0007669"/>
    <property type="project" value="InterPro"/>
</dbReference>
<evidence type="ECO:0000256" key="4">
    <source>
        <dbReference type="RuleBase" id="RU003718"/>
    </source>
</evidence>
<evidence type="ECO:0000256" key="3">
    <source>
        <dbReference type="ARBA" id="ARBA00022679"/>
    </source>
</evidence>
<dbReference type="Proteomes" id="UP000694240">
    <property type="component" value="Chromosome 9"/>
</dbReference>
<sequence>MFLVNRIRGCGGKNQRCLLLEMRNAELIFIPTPTVGHLVPFLEFARRLIEQDDRIRITILLMKQQGQSHLDSYVKTIALSQPFVRFIDVPELEEKPTLGTQSVEAYIYDFIEKNIPLVRKIIMDILSSPAFDGVTVKGFVADFFCLPMIDVAKDVSLPLYVFLTTNSGFLAMMQYLADRHSRDTSVFVRNSEEMLSIPGFVNPVPAKVLPSALFVEDGYDADVKLAKLFKKANGILVNTSFDIEPTSLNHFLEEQNYPSVYAVGPIFNPKAHPHPDQDLARCDESMKWLDAQPEASVVFLCFGSMGSLRGPLVKEIAHGLELCQYRFLWSLRTEEVTNDDLLPEGFIDRVGGRGMICGWSPQVEILAHKAVGGFVSHCGWNSIVESLWFGVPIVTWPMYAEQQLNAFLMVKELKLAVEMKLDYSVHSGELVSAKEIETAIRCVMNKDNNVVRKRVRGISQMVQRATKNGGSSFAAIEKFIHDVIGSQDLAFSYRILHKL</sequence>
<reference evidence="6 7" key="1">
    <citation type="submission" date="2020-12" db="EMBL/GenBank/DDBJ databases">
        <title>Concerted genomic and epigenomic changes stabilize Arabidopsis allopolyploids.</title>
        <authorList>
            <person name="Chen Z."/>
        </authorList>
    </citation>
    <scope>NUCLEOTIDE SEQUENCE [LARGE SCALE GENOMIC DNA]</scope>
    <source>
        <strain evidence="6">Allo738</strain>
        <tissue evidence="6">Leaf</tissue>
    </source>
</reference>
<comment type="caution">
    <text evidence="6">The sequence shown here is derived from an EMBL/GenBank/DDBJ whole genome shotgun (WGS) entry which is preliminary data.</text>
</comment>
<dbReference type="InterPro" id="IPR050481">
    <property type="entry name" value="UDP-glycosyltransf_plant"/>
</dbReference>
<evidence type="ECO:0000256" key="5">
    <source>
        <dbReference type="RuleBase" id="RU362057"/>
    </source>
</evidence>
<proteinExistence type="inferred from homology"/>
<dbReference type="FunFam" id="3.40.50.2000:FF:000080">
    <property type="entry name" value="Glycosyltransferase"/>
    <property type="match status" value="1"/>
</dbReference>
<dbReference type="EMBL" id="JAEFBK010000009">
    <property type="protein sequence ID" value="KAG7568519.1"/>
    <property type="molecule type" value="Genomic_DNA"/>
</dbReference>
<organism evidence="6 7">
    <name type="scientific">Arabidopsis thaliana x Arabidopsis arenosa</name>
    <dbReference type="NCBI Taxonomy" id="1240361"/>
    <lineage>
        <taxon>Eukaryota</taxon>
        <taxon>Viridiplantae</taxon>
        <taxon>Streptophyta</taxon>
        <taxon>Embryophyta</taxon>
        <taxon>Tracheophyta</taxon>
        <taxon>Spermatophyta</taxon>
        <taxon>Magnoliopsida</taxon>
        <taxon>eudicotyledons</taxon>
        <taxon>Gunneridae</taxon>
        <taxon>Pentapetalae</taxon>
        <taxon>rosids</taxon>
        <taxon>malvids</taxon>
        <taxon>Brassicales</taxon>
        <taxon>Brassicaceae</taxon>
        <taxon>Camelineae</taxon>
        <taxon>Arabidopsis</taxon>
    </lineage>
</organism>
<evidence type="ECO:0000256" key="2">
    <source>
        <dbReference type="ARBA" id="ARBA00022676"/>
    </source>
</evidence>
<dbReference type="PANTHER" id="PTHR48048:SF45">
    <property type="entry name" value="GLYCOSYLTRANSFERASE"/>
    <property type="match status" value="1"/>
</dbReference>
<keyword evidence="3 4" id="KW-0808">Transferase</keyword>
<evidence type="ECO:0000313" key="7">
    <source>
        <dbReference type="Proteomes" id="UP000694240"/>
    </source>
</evidence>
<dbReference type="AlphaFoldDB" id="A0A8T2A7X4"/>
<dbReference type="CDD" id="cd03784">
    <property type="entry name" value="GT1_Gtf-like"/>
    <property type="match status" value="1"/>
</dbReference>